<accession>A0ABP9FNY5</accession>
<organism evidence="2 3">
    <name type="scientific">Tessaracoccus lubricantis</name>
    <dbReference type="NCBI Taxonomy" id="545543"/>
    <lineage>
        <taxon>Bacteria</taxon>
        <taxon>Bacillati</taxon>
        <taxon>Actinomycetota</taxon>
        <taxon>Actinomycetes</taxon>
        <taxon>Propionibacteriales</taxon>
        <taxon>Propionibacteriaceae</taxon>
        <taxon>Tessaracoccus</taxon>
    </lineage>
</organism>
<evidence type="ECO:0000313" key="3">
    <source>
        <dbReference type="Proteomes" id="UP001501521"/>
    </source>
</evidence>
<feature type="compositionally biased region" description="Polar residues" evidence="1">
    <location>
        <begin position="260"/>
        <end position="271"/>
    </location>
</feature>
<dbReference type="Proteomes" id="UP001501521">
    <property type="component" value="Unassembled WGS sequence"/>
</dbReference>
<evidence type="ECO:0008006" key="4">
    <source>
        <dbReference type="Google" id="ProtNLM"/>
    </source>
</evidence>
<proteinExistence type="predicted"/>
<sequence>MTLTALLGDLIGQLQPPAPAAAAAPVKTPPTPEWVTRHITSVPGMLILNRVGLADQVETVIQIAGVLARTGRWSTATIAKKHGWTVPLVMRTRRALAQIAGLEQLGRSWAPDPIGKVAVIPVWNGRVRWLMGVSIELHSAKGKAAIDHHKSSRPLVMKVARADAKTADGRTGRGVRTSHETVARKLGVSRDAVRHARYVLEAIGMSVTVVQGRYLTAGERATAHAHHGGRQRRIASTRHLTMPRGMAQIVARHLPRSGSGKPTSLESSNSPRRAGSSKKRHHLAPIPLPWQKLAGQVVSELPHLGDRHIGNLSRGLMRLPINPSNWTGRRLVRLIELSNRQRRMTQPQFTRSDLGLFFHQIRTALATPALVTK</sequence>
<dbReference type="EMBL" id="BAABLV010000066">
    <property type="protein sequence ID" value="GAA4909835.1"/>
    <property type="molecule type" value="Genomic_DNA"/>
</dbReference>
<feature type="region of interest" description="Disordered" evidence="1">
    <location>
        <begin position="252"/>
        <end position="281"/>
    </location>
</feature>
<gene>
    <name evidence="2" type="ORF">GCM10025789_31430</name>
</gene>
<evidence type="ECO:0000256" key="1">
    <source>
        <dbReference type="SAM" id="MobiDB-lite"/>
    </source>
</evidence>
<comment type="caution">
    <text evidence="2">The sequence shown here is derived from an EMBL/GenBank/DDBJ whole genome shotgun (WGS) entry which is preliminary data.</text>
</comment>
<reference evidence="3" key="1">
    <citation type="journal article" date="2019" name="Int. J. Syst. Evol. Microbiol.">
        <title>The Global Catalogue of Microorganisms (GCM) 10K type strain sequencing project: providing services to taxonomists for standard genome sequencing and annotation.</title>
        <authorList>
            <consortium name="The Broad Institute Genomics Platform"/>
            <consortium name="The Broad Institute Genome Sequencing Center for Infectious Disease"/>
            <person name="Wu L."/>
            <person name="Ma J."/>
        </authorList>
    </citation>
    <scope>NUCLEOTIDE SEQUENCE [LARGE SCALE GENOMIC DNA]</scope>
    <source>
        <strain evidence="3">JCM 19125</strain>
    </source>
</reference>
<keyword evidence="3" id="KW-1185">Reference proteome</keyword>
<name>A0ABP9FNY5_9ACTN</name>
<protein>
    <recommendedName>
        <fullName evidence="4">Replication protein</fullName>
    </recommendedName>
</protein>
<evidence type="ECO:0000313" key="2">
    <source>
        <dbReference type="EMBL" id="GAA4909835.1"/>
    </source>
</evidence>